<dbReference type="Gene3D" id="1.20.1600.10">
    <property type="entry name" value="Outer membrane efflux proteins (OEP)"/>
    <property type="match status" value="1"/>
</dbReference>
<dbReference type="EMBL" id="FNCJ01000003">
    <property type="protein sequence ID" value="SDG42943.1"/>
    <property type="molecule type" value="Genomic_DNA"/>
</dbReference>
<comment type="subcellular location">
    <subcellularLocation>
        <location evidence="7">Cell outer membrane</location>
        <topology evidence="7">Peripheral membrane protein</topology>
    </subcellularLocation>
</comment>
<keyword evidence="5 7" id="KW-0472">Membrane</keyword>
<protein>
    <recommendedName>
        <fullName evidence="7">Protein CyaE</fullName>
    </recommendedName>
</protein>
<keyword evidence="7" id="KW-0354">Hemolysis</keyword>
<name>A0A1G7U666_9BURK</name>
<evidence type="ECO:0000256" key="3">
    <source>
        <dbReference type="ARBA" id="ARBA00022452"/>
    </source>
</evidence>
<evidence type="ECO:0000256" key="1">
    <source>
        <dbReference type="ARBA" id="ARBA00007613"/>
    </source>
</evidence>
<dbReference type="GO" id="GO:1990281">
    <property type="term" value="C:efflux pump complex"/>
    <property type="evidence" value="ECO:0007669"/>
    <property type="project" value="TreeGrafter"/>
</dbReference>
<evidence type="ECO:0000256" key="5">
    <source>
        <dbReference type="ARBA" id="ARBA00023136"/>
    </source>
</evidence>
<evidence type="ECO:0000256" key="2">
    <source>
        <dbReference type="ARBA" id="ARBA00022448"/>
    </source>
</evidence>
<evidence type="ECO:0000313" key="8">
    <source>
        <dbReference type="EMBL" id="SDG42943.1"/>
    </source>
</evidence>
<reference evidence="8 9" key="1">
    <citation type="submission" date="2016-10" db="EMBL/GenBank/DDBJ databases">
        <authorList>
            <person name="de Groot N.N."/>
        </authorList>
    </citation>
    <scope>NUCLEOTIDE SEQUENCE [LARGE SCALE GENOMIC DNA]</scope>
    <source>
        <strain evidence="8 9">LMG 2247</strain>
    </source>
</reference>
<dbReference type="AlphaFoldDB" id="A0A1G7U666"/>
<sequence length="513" mass="54927">MSVELLVCRCLRLLPAMGRQRQPSHGETRAGVQIVSVVLAALVNLAGPTSAWAVDVFGTNSGVPATPAAAILAANTGSPCEFGPPGAPLRLEEAVDRALCENPKTREAWANVKVQAAGVGVAKAAYLPTVSGTWQDVRDDQVTNVTGYPALSSANRSTVQNGSVSLNWVLYDFGGRKAALDNARELLAAARANQDATLEDIFSTVATDYYAAQAAAGKLTAAEETERTAHDSFAAASVRVSKGVAAITDQLQAQTSYAQATYNRAKAEGDLQTSLGTLASDMSLNPSEHIVLPAVGDGVTPDRDFTESVEELIDEAERTHPSVAAARAQLDAAIAKEQETRAEGLPSISFVTKYSHNNQPASLGLGEPQFPATGHDWYFGIQVQIPLFEGFGRTYQVRQAHAQVEVQQYTLDEARQQVGLDVWKSYQSLQTDTQNLQNTASLLQIAQQSFDAAKHRYNSGVGNILELLNAQSSLSEANRQRIQALTDWRAARLQLAAKIGRLDITGLRRVDGD</sequence>
<dbReference type="GO" id="GO:0015288">
    <property type="term" value="F:porin activity"/>
    <property type="evidence" value="ECO:0007669"/>
    <property type="project" value="TreeGrafter"/>
</dbReference>
<evidence type="ECO:0000256" key="4">
    <source>
        <dbReference type="ARBA" id="ARBA00022692"/>
    </source>
</evidence>
<evidence type="ECO:0000256" key="7">
    <source>
        <dbReference type="PIRNR" id="PIRNR001892"/>
    </source>
</evidence>
<dbReference type="GO" id="GO:0015562">
    <property type="term" value="F:efflux transmembrane transporter activity"/>
    <property type="evidence" value="ECO:0007669"/>
    <property type="project" value="InterPro"/>
</dbReference>
<dbReference type="Proteomes" id="UP000199706">
    <property type="component" value="Unassembled WGS sequence"/>
</dbReference>
<accession>A0A1G7U666</accession>
<dbReference type="PANTHER" id="PTHR30026:SF21">
    <property type="entry name" value="SLR1270 PROTEIN"/>
    <property type="match status" value="1"/>
</dbReference>
<dbReference type="InterPro" id="IPR028351">
    <property type="entry name" value="CyaE"/>
</dbReference>
<evidence type="ECO:0000313" key="9">
    <source>
        <dbReference type="Proteomes" id="UP000199706"/>
    </source>
</evidence>
<keyword evidence="4" id="KW-0812">Transmembrane</keyword>
<dbReference type="Pfam" id="PF02321">
    <property type="entry name" value="OEP"/>
    <property type="match status" value="2"/>
</dbReference>
<dbReference type="InterPro" id="IPR003423">
    <property type="entry name" value="OMP_efflux"/>
</dbReference>
<comment type="similarity">
    <text evidence="1 7">Belongs to the outer membrane factor (OMF) (TC 1.B.17) family.</text>
</comment>
<organism evidence="8 9">
    <name type="scientific">Paraburkholderia phenazinium</name>
    <dbReference type="NCBI Taxonomy" id="60549"/>
    <lineage>
        <taxon>Bacteria</taxon>
        <taxon>Pseudomonadati</taxon>
        <taxon>Pseudomonadota</taxon>
        <taxon>Betaproteobacteria</taxon>
        <taxon>Burkholderiales</taxon>
        <taxon>Burkholderiaceae</taxon>
        <taxon>Paraburkholderia</taxon>
    </lineage>
</organism>
<gene>
    <name evidence="8" type="ORF">SAMN05216466_103318</name>
</gene>
<dbReference type="RefSeq" id="WP_244106165.1">
    <property type="nucleotide sequence ID" value="NZ_CADERL010000005.1"/>
</dbReference>
<keyword evidence="2 7" id="KW-0813">Transport</keyword>
<evidence type="ECO:0000256" key="6">
    <source>
        <dbReference type="ARBA" id="ARBA00023237"/>
    </source>
</evidence>
<keyword evidence="3" id="KW-1134">Transmembrane beta strand</keyword>
<keyword evidence="7" id="KW-0204">Cytolysis</keyword>
<dbReference type="PANTHER" id="PTHR30026">
    <property type="entry name" value="OUTER MEMBRANE PROTEIN TOLC"/>
    <property type="match status" value="1"/>
</dbReference>
<dbReference type="GO" id="GO:0031640">
    <property type="term" value="P:killing of cells of another organism"/>
    <property type="evidence" value="ECO:0007669"/>
    <property type="project" value="UniProtKB-KW"/>
</dbReference>
<keyword evidence="6 7" id="KW-0998">Cell outer membrane</keyword>
<comment type="function">
    <text evidence="7">CyaE is necessary for transport of calmodulin-sensitive adenylate cyclase-hemolysin (cyclolysin).</text>
</comment>
<dbReference type="SUPFAM" id="SSF56954">
    <property type="entry name" value="Outer membrane efflux proteins (OEP)"/>
    <property type="match status" value="1"/>
</dbReference>
<dbReference type="InterPro" id="IPR051906">
    <property type="entry name" value="TolC-like"/>
</dbReference>
<dbReference type="GO" id="GO:0009279">
    <property type="term" value="C:cell outer membrane"/>
    <property type="evidence" value="ECO:0007669"/>
    <property type="project" value="UniProtKB-SubCell"/>
</dbReference>
<proteinExistence type="inferred from homology"/>
<dbReference type="PIRSF" id="PIRSF001892">
    <property type="entry name" value="CyaE"/>
    <property type="match status" value="1"/>
</dbReference>